<dbReference type="Proteomes" id="UP000321570">
    <property type="component" value="Unassembled WGS sequence"/>
</dbReference>
<dbReference type="AlphaFoldDB" id="A0A564YFI3"/>
<feature type="compositionally biased region" description="Acidic residues" evidence="1">
    <location>
        <begin position="403"/>
        <end position="415"/>
    </location>
</feature>
<organism evidence="2 3">
    <name type="scientific">Hymenolepis diminuta</name>
    <name type="common">Rat tapeworm</name>
    <dbReference type="NCBI Taxonomy" id="6216"/>
    <lineage>
        <taxon>Eukaryota</taxon>
        <taxon>Metazoa</taxon>
        <taxon>Spiralia</taxon>
        <taxon>Lophotrochozoa</taxon>
        <taxon>Platyhelminthes</taxon>
        <taxon>Cestoda</taxon>
        <taxon>Eucestoda</taxon>
        <taxon>Cyclophyllidea</taxon>
        <taxon>Hymenolepididae</taxon>
        <taxon>Hymenolepis</taxon>
    </lineage>
</organism>
<reference evidence="2 3" key="1">
    <citation type="submission" date="2019-07" db="EMBL/GenBank/DDBJ databases">
        <authorList>
            <person name="Jastrzebski P J."/>
            <person name="Paukszto L."/>
            <person name="Jastrzebski P J."/>
        </authorList>
    </citation>
    <scope>NUCLEOTIDE SEQUENCE [LARGE SCALE GENOMIC DNA]</scope>
    <source>
        <strain evidence="2 3">WMS-il1</strain>
    </source>
</reference>
<protein>
    <submittedName>
        <fullName evidence="2">Uncharacterized protein</fullName>
    </submittedName>
</protein>
<feature type="compositionally biased region" description="Polar residues" evidence="1">
    <location>
        <begin position="385"/>
        <end position="394"/>
    </location>
</feature>
<proteinExistence type="predicted"/>
<gene>
    <name evidence="2" type="ORF">WMSIL1_LOCUS5887</name>
</gene>
<sequence length="415" mass="46982">MGDFQYLALGSDIEINKNNNDFSGPTFYIPPQCSVCTFPCINLLCGSCVKRGNFYLSDCKKKSGSFKDVCDEFRENNAKLAALNMRVIDLSTANLDKCDIAHVTDLEKQIRHVKMDVTNLEQSILEKKERLLRKRMDAEKCFINKTDIYRKQIRLRECSIRLEATTKEVLSQIIKTNETVHSLRRENIQELFEKYLPIKASPTPTAELDSIAGVKLNVDSRNLTIPEPTISSHAALTLMIVAQRALTRILNACIPVDTRQIFSLNTFDVDAPTRDNITHVYRVVCQLIQVLAEISSRQAVSSESSKFVKAARDSRDRPLLALHYLIKAFKHDNFQAWTFDSPYILPSVDVFSTIDYEMAMCPPHTGSNSLKHGIAIRVQRTGEMSTIPSSSSFGMRNEHDSSSDSEEWDIVNEID</sequence>
<accession>A0A564YFI3</accession>
<keyword evidence="3" id="KW-1185">Reference proteome</keyword>
<evidence type="ECO:0000313" key="2">
    <source>
        <dbReference type="EMBL" id="VUZ46025.1"/>
    </source>
</evidence>
<evidence type="ECO:0000256" key="1">
    <source>
        <dbReference type="SAM" id="MobiDB-lite"/>
    </source>
</evidence>
<name>A0A564YFI3_HYMDI</name>
<evidence type="ECO:0000313" key="3">
    <source>
        <dbReference type="Proteomes" id="UP000321570"/>
    </source>
</evidence>
<dbReference type="EMBL" id="CABIJS010000199">
    <property type="protein sequence ID" value="VUZ46025.1"/>
    <property type="molecule type" value="Genomic_DNA"/>
</dbReference>
<feature type="region of interest" description="Disordered" evidence="1">
    <location>
        <begin position="385"/>
        <end position="415"/>
    </location>
</feature>